<dbReference type="PANTHER" id="PTHR13126:SF0">
    <property type="entry name" value="ATP SYNTHASE MITOCHONDRIAL F1 COMPLEX ASSEMBLY FACTOR 1"/>
    <property type="match status" value="1"/>
</dbReference>
<protein>
    <submittedName>
        <fullName evidence="6">ATP11-domain-containing protein</fullName>
    </submittedName>
</protein>
<dbReference type="STRING" id="1314776.A0A166HL72"/>
<dbReference type="GO" id="GO:0033615">
    <property type="term" value="P:mitochondrial proton-transporting ATP synthase complex assembly"/>
    <property type="evidence" value="ECO:0007669"/>
    <property type="project" value="TreeGrafter"/>
</dbReference>
<keyword evidence="7" id="KW-1185">Reference proteome</keyword>
<dbReference type="GO" id="GO:0005739">
    <property type="term" value="C:mitochondrion"/>
    <property type="evidence" value="ECO:0007669"/>
    <property type="project" value="UniProtKB-SubCell"/>
</dbReference>
<evidence type="ECO:0000313" key="6">
    <source>
        <dbReference type="EMBL" id="KZT42831.1"/>
    </source>
</evidence>
<dbReference type="InterPro" id="IPR010591">
    <property type="entry name" value="ATP11"/>
</dbReference>
<evidence type="ECO:0000256" key="3">
    <source>
        <dbReference type="ARBA" id="ARBA00022946"/>
    </source>
</evidence>
<sequence length="342" mass="38217">MSLGRIHSTYLRQKVGHIRPGVVKRCISTSYEEKYGEKLKRRLDEEGLRSVSELKAKLVERTKSPEVVGQPMRPSVADSLSTSNGTPAKPIVKERKDSSPVKPLSTILNLSKLFSTPHTPEQITALWTAYHASKPGCLSAVIPTETYERMITSAKLYPSFVLPLERTIPPDQAPADADASTAVEKKAHEFFYLEWGFHPPPPDPRSDPAFLFDLPPATSSTPPTNQANPHTSSLLFTPLAEYKIRQSFATPFLVLTHYTDLARSHGVVLLRGDRTPSTTQGNEGKFSMSLTDAQVLSLLVQKFWLGTEQSQRGRELLETFHKKPHEFKWEELIEYANLGVPT</sequence>
<accession>A0A166HL72</accession>
<name>A0A166HL72_9AGAM</name>
<dbReference type="EMBL" id="KV428011">
    <property type="protein sequence ID" value="KZT42831.1"/>
    <property type="molecule type" value="Genomic_DNA"/>
</dbReference>
<comment type="subcellular location">
    <subcellularLocation>
        <location evidence="1">Mitochondrion</location>
    </subcellularLocation>
</comment>
<feature type="region of interest" description="Disordered" evidence="5">
    <location>
        <begin position="68"/>
        <end position="98"/>
    </location>
</feature>
<dbReference type="Proteomes" id="UP000076798">
    <property type="component" value="Unassembled WGS sequence"/>
</dbReference>
<evidence type="ECO:0000256" key="2">
    <source>
        <dbReference type="ARBA" id="ARBA00009116"/>
    </source>
</evidence>
<keyword evidence="3" id="KW-0809">Transit peptide</keyword>
<dbReference type="OrthoDB" id="16535at2759"/>
<proteinExistence type="inferred from homology"/>
<evidence type="ECO:0000256" key="1">
    <source>
        <dbReference type="ARBA" id="ARBA00004173"/>
    </source>
</evidence>
<evidence type="ECO:0000313" key="7">
    <source>
        <dbReference type="Proteomes" id="UP000076798"/>
    </source>
</evidence>
<dbReference type="Pfam" id="PF06644">
    <property type="entry name" value="ATP11"/>
    <property type="match status" value="1"/>
</dbReference>
<dbReference type="AlphaFoldDB" id="A0A166HL72"/>
<reference evidence="6 7" key="1">
    <citation type="journal article" date="2016" name="Mol. Biol. Evol.">
        <title>Comparative Genomics of Early-Diverging Mushroom-Forming Fungi Provides Insights into the Origins of Lignocellulose Decay Capabilities.</title>
        <authorList>
            <person name="Nagy L.G."/>
            <person name="Riley R."/>
            <person name="Tritt A."/>
            <person name="Adam C."/>
            <person name="Daum C."/>
            <person name="Floudas D."/>
            <person name="Sun H."/>
            <person name="Yadav J.S."/>
            <person name="Pangilinan J."/>
            <person name="Larsson K.H."/>
            <person name="Matsuura K."/>
            <person name="Barry K."/>
            <person name="Labutti K."/>
            <person name="Kuo R."/>
            <person name="Ohm R.A."/>
            <person name="Bhattacharya S.S."/>
            <person name="Shirouzu T."/>
            <person name="Yoshinaga Y."/>
            <person name="Martin F.M."/>
            <person name="Grigoriev I.V."/>
            <person name="Hibbett D.S."/>
        </authorList>
    </citation>
    <scope>NUCLEOTIDE SEQUENCE [LARGE SCALE GENOMIC DNA]</scope>
    <source>
        <strain evidence="6 7">HHB10207 ss-3</strain>
    </source>
</reference>
<organism evidence="6 7">
    <name type="scientific">Sistotremastrum suecicum HHB10207 ss-3</name>
    <dbReference type="NCBI Taxonomy" id="1314776"/>
    <lineage>
        <taxon>Eukaryota</taxon>
        <taxon>Fungi</taxon>
        <taxon>Dikarya</taxon>
        <taxon>Basidiomycota</taxon>
        <taxon>Agaricomycotina</taxon>
        <taxon>Agaricomycetes</taxon>
        <taxon>Sistotremastrales</taxon>
        <taxon>Sistotremastraceae</taxon>
        <taxon>Sistotremastrum</taxon>
    </lineage>
</organism>
<gene>
    <name evidence="6" type="ORF">SISSUDRAFT_1015413</name>
</gene>
<keyword evidence="4" id="KW-0496">Mitochondrion</keyword>
<evidence type="ECO:0000256" key="4">
    <source>
        <dbReference type="ARBA" id="ARBA00023128"/>
    </source>
</evidence>
<evidence type="ECO:0000256" key="5">
    <source>
        <dbReference type="SAM" id="MobiDB-lite"/>
    </source>
</evidence>
<dbReference type="PANTHER" id="PTHR13126">
    <property type="entry name" value="CHAPERONE ATP11"/>
    <property type="match status" value="1"/>
</dbReference>
<comment type="similarity">
    <text evidence="2">Belongs to the ATP11 family.</text>
</comment>